<protein>
    <recommendedName>
        <fullName evidence="3">Spore coat protein</fullName>
    </recommendedName>
</protein>
<name>A0ABD6RWE5_BACTU</name>
<proteinExistence type="predicted"/>
<comment type="caution">
    <text evidence="1">The sequence shown here is derived from an EMBL/GenBank/DDBJ whole genome shotgun (WGS) entry which is preliminary data.</text>
</comment>
<evidence type="ECO:0000313" key="1">
    <source>
        <dbReference type="EMBL" id="PER44155.1"/>
    </source>
</evidence>
<dbReference type="Proteomes" id="UP000219897">
    <property type="component" value="Unassembled WGS sequence"/>
</dbReference>
<gene>
    <name evidence="1" type="ORF">CN495_28910</name>
</gene>
<accession>A0ABD6RWE5</accession>
<dbReference type="EMBL" id="NTYF01000148">
    <property type="protein sequence ID" value="PER44155.1"/>
    <property type="molecule type" value="Genomic_DNA"/>
</dbReference>
<evidence type="ECO:0008006" key="3">
    <source>
        <dbReference type="Google" id="ProtNLM"/>
    </source>
</evidence>
<organism evidence="1 2">
    <name type="scientific">Bacillus thuringiensis</name>
    <dbReference type="NCBI Taxonomy" id="1428"/>
    <lineage>
        <taxon>Bacteria</taxon>
        <taxon>Bacillati</taxon>
        <taxon>Bacillota</taxon>
        <taxon>Bacilli</taxon>
        <taxon>Bacillales</taxon>
        <taxon>Bacillaceae</taxon>
        <taxon>Bacillus</taxon>
        <taxon>Bacillus cereus group</taxon>
    </lineage>
</organism>
<dbReference type="AlphaFoldDB" id="A0ABD6RWE5"/>
<evidence type="ECO:0000313" key="2">
    <source>
        <dbReference type="Proteomes" id="UP000219897"/>
    </source>
</evidence>
<dbReference type="RefSeq" id="WP_098224069.1">
    <property type="nucleotide sequence ID" value="NZ_NTVJ01000362.1"/>
</dbReference>
<sequence>MGSYFYDDYEHGEKRDYFYNYEHGEKFNSFFDYDYGERRKKESNRRDDYSFSAPICNFFKILKSGDDVNTLIISGKSHSVDAFVSFDEQTGIITFVKDNGAVFIVGSDRIDAIIIDN</sequence>
<reference evidence="1 2" key="1">
    <citation type="submission" date="2017-09" db="EMBL/GenBank/DDBJ databases">
        <title>Large-scale bioinformatics analysis of Bacillus genomes uncovers conserved roles of natural products in bacterial physiology.</title>
        <authorList>
            <consortium name="Agbiome Team Llc"/>
            <person name="Bleich R.M."/>
            <person name="Kirk G.J."/>
            <person name="Santa Maria K.C."/>
            <person name="Allen S.E."/>
            <person name="Farag S."/>
            <person name="Shank E.A."/>
            <person name="Bowers A."/>
        </authorList>
    </citation>
    <scope>NUCLEOTIDE SEQUENCE [LARGE SCALE GENOMIC DNA]</scope>
    <source>
        <strain evidence="1 2">AFS005140</strain>
    </source>
</reference>